<dbReference type="AlphaFoldDB" id="A0A923IA28"/>
<dbReference type="GO" id="GO:0003700">
    <property type="term" value="F:DNA-binding transcription factor activity"/>
    <property type="evidence" value="ECO:0007669"/>
    <property type="project" value="InterPro"/>
</dbReference>
<dbReference type="Pfam" id="PF12802">
    <property type="entry name" value="MarR_2"/>
    <property type="match status" value="1"/>
</dbReference>
<reference evidence="5" key="1">
    <citation type="submission" date="2020-08" db="EMBL/GenBank/DDBJ databases">
        <title>Genome public.</title>
        <authorList>
            <person name="Liu C."/>
            <person name="Sun Q."/>
        </authorList>
    </citation>
    <scope>NUCLEOTIDE SEQUENCE</scope>
    <source>
        <strain evidence="5">BX8</strain>
    </source>
</reference>
<keyword evidence="2" id="KW-0238">DNA-binding</keyword>
<proteinExistence type="predicted"/>
<dbReference type="PROSITE" id="PS50995">
    <property type="entry name" value="HTH_MARR_2"/>
    <property type="match status" value="1"/>
</dbReference>
<keyword evidence="3" id="KW-0804">Transcription</keyword>
<keyword evidence="6" id="KW-1185">Reference proteome</keyword>
<dbReference type="Proteomes" id="UP000659630">
    <property type="component" value="Unassembled WGS sequence"/>
</dbReference>
<evidence type="ECO:0000313" key="6">
    <source>
        <dbReference type="Proteomes" id="UP000659630"/>
    </source>
</evidence>
<keyword evidence="1" id="KW-0805">Transcription regulation</keyword>
<evidence type="ECO:0000256" key="3">
    <source>
        <dbReference type="ARBA" id="ARBA00023163"/>
    </source>
</evidence>
<dbReference type="PANTHER" id="PTHR42756">
    <property type="entry name" value="TRANSCRIPTIONAL REGULATOR, MARR"/>
    <property type="match status" value="1"/>
</dbReference>
<dbReference type="EMBL" id="JACONZ010000002">
    <property type="protein sequence ID" value="MBC5581053.1"/>
    <property type="molecule type" value="Genomic_DNA"/>
</dbReference>
<name>A0A923IA28_9FIRM</name>
<dbReference type="PRINTS" id="PR00598">
    <property type="entry name" value="HTHMARR"/>
</dbReference>
<dbReference type="InterPro" id="IPR036390">
    <property type="entry name" value="WH_DNA-bd_sf"/>
</dbReference>
<evidence type="ECO:0000259" key="4">
    <source>
        <dbReference type="PROSITE" id="PS50995"/>
    </source>
</evidence>
<dbReference type="SMART" id="SM00347">
    <property type="entry name" value="HTH_MARR"/>
    <property type="match status" value="1"/>
</dbReference>
<dbReference type="RefSeq" id="WP_186887426.1">
    <property type="nucleotide sequence ID" value="NZ_JACONZ010000002.1"/>
</dbReference>
<accession>A0A923IA28</accession>
<dbReference type="Gene3D" id="1.10.10.10">
    <property type="entry name" value="Winged helix-like DNA-binding domain superfamily/Winged helix DNA-binding domain"/>
    <property type="match status" value="1"/>
</dbReference>
<dbReference type="InterPro" id="IPR000835">
    <property type="entry name" value="HTH_MarR-typ"/>
</dbReference>
<organism evidence="5 6">
    <name type="scientific">Anaerofilum hominis</name>
    <dbReference type="NCBI Taxonomy" id="2763016"/>
    <lineage>
        <taxon>Bacteria</taxon>
        <taxon>Bacillati</taxon>
        <taxon>Bacillota</taxon>
        <taxon>Clostridia</taxon>
        <taxon>Eubacteriales</taxon>
        <taxon>Oscillospiraceae</taxon>
        <taxon>Anaerofilum</taxon>
    </lineage>
</organism>
<evidence type="ECO:0000313" key="5">
    <source>
        <dbReference type="EMBL" id="MBC5581053.1"/>
    </source>
</evidence>
<dbReference type="PANTHER" id="PTHR42756:SF1">
    <property type="entry name" value="TRANSCRIPTIONAL REPRESSOR OF EMRAB OPERON"/>
    <property type="match status" value="1"/>
</dbReference>
<dbReference type="InterPro" id="IPR036388">
    <property type="entry name" value="WH-like_DNA-bd_sf"/>
</dbReference>
<dbReference type="SUPFAM" id="SSF46785">
    <property type="entry name" value="Winged helix' DNA-binding domain"/>
    <property type="match status" value="1"/>
</dbReference>
<evidence type="ECO:0000256" key="2">
    <source>
        <dbReference type="ARBA" id="ARBA00023125"/>
    </source>
</evidence>
<dbReference type="GO" id="GO:0003677">
    <property type="term" value="F:DNA binding"/>
    <property type="evidence" value="ECO:0007669"/>
    <property type="project" value="UniProtKB-KW"/>
</dbReference>
<sequence>MEDMLRQCIRKALNLTPLLRSTLIRPQEVSPVADLPSTQLQALFVLNVTPPLSMSVLARKLAISKQQLTKIADALVLRGCVSRSSDEKNRRVILLSLTQEGKALVRALQDEVVERMLPQFGRLDETELQEFSQAADTIRRLLDKVKN</sequence>
<gene>
    <name evidence="5" type="ORF">H8S23_06005</name>
</gene>
<evidence type="ECO:0000256" key="1">
    <source>
        <dbReference type="ARBA" id="ARBA00023015"/>
    </source>
</evidence>
<protein>
    <submittedName>
        <fullName evidence="5">MarR family transcriptional regulator</fullName>
    </submittedName>
</protein>
<feature type="domain" description="HTH marR-type" evidence="4">
    <location>
        <begin position="1"/>
        <end position="147"/>
    </location>
</feature>
<comment type="caution">
    <text evidence="5">The sequence shown here is derived from an EMBL/GenBank/DDBJ whole genome shotgun (WGS) entry which is preliminary data.</text>
</comment>